<dbReference type="PANTHER" id="PTHR23079:SF55">
    <property type="entry name" value="RNA-DIRECTED RNA POLYMERASE"/>
    <property type="match status" value="1"/>
</dbReference>
<evidence type="ECO:0000259" key="2">
    <source>
        <dbReference type="Pfam" id="PF05183"/>
    </source>
</evidence>
<comment type="catalytic activity">
    <reaction evidence="1">
        <text>RNA(n) + a ribonucleoside 5'-triphosphate = RNA(n+1) + diphosphate</text>
        <dbReference type="Rhea" id="RHEA:21248"/>
        <dbReference type="Rhea" id="RHEA-COMP:14527"/>
        <dbReference type="Rhea" id="RHEA-COMP:17342"/>
        <dbReference type="ChEBI" id="CHEBI:33019"/>
        <dbReference type="ChEBI" id="CHEBI:61557"/>
        <dbReference type="ChEBI" id="CHEBI:140395"/>
        <dbReference type="EC" id="2.7.7.48"/>
    </reaction>
</comment>
<dbReference type="OrthoDB" id="6513042at2759"/>
<dbReference type="Proteomes" id="UP000194236">
    <property type="component" value="Unassembled WGS sequence"/>
</dbReference>
<dbReference type="EMBL" id="MUJZ01030649">
    <property type="protein sequence ID" value="OTF77839.1"/>
    <property type="molecule type" value="Genomic_DNA"/>
</dbReference>
<dbReference type="Pfam" id="PF05183">
    <property type="entry name" value="RdRP"/>
    <property type="match status" value="1"/>
</dbReference>
<dbReference type="GO" id="GO:0003968">
    <property type="term" value="F:RNA-directed RNA polymerase activity"/>
    <property type="evidence" value="ECO:0007669"/>
    <property type="project" value="UniProtKB-KW"/>
</dbReference>
<sequence>MIDERFADKNYAILYACRVLFSKSYKIIDSLLSKDETMIIFDKIEQLLAEIDVDQTMIEECLYSLDAKYKMNMIIDLKWEFEKIIQSCQQRYAMIRKNVGCKVTSPSNDDHVMMRSATMTPTRLEFGRPMPLLRSRFSNIANLDFALRLTLAEDNNRKLNGTFSHTNFIKASIKPRLLAGIRVGDRFYQFLGSSSSQMRENGIVFYACDDKQRTAQSIRALVGNLSNFKRKVAKYIARFGLVFSQAIAYYHYGETAK</sequence>
<comment type="similarity">
    <text evidence="1">Belongs to the RdRP family.</text>
</comment>
<dbReference type="PANTHER" id="PTHR23079">
    <property type="entry name" value="RNA-DEPENDENT RNA POLYMERASE"/>
    <property type="match status" value="1"/>
</dbReference>
<accession>A0A1Y3BAF0</accession>
<keyword evidence="1" id="KW-0808">Transferase</keyword>
<keyword evidence="1" id="KW-0696">RNA-directed RNA polymerase</keyword>
<feature type="non-terminal residue" evidence="3">
    <location>
        <position position="257"/>
    </location>
</feature>
<keyword evidence="1" id="KW-0694">RNA-binding</keyword>
<organism evidence="3 4">
    <name type="scientific">Euroglyphus maynei</name>
    <name type="common">Mayne's house dust mite</name>
    <dbReference type="NCBI Taxonomy" id="6958"/>
    <lineage>
        <taxon>Eukaryota</taxon>
        <taxon>Metazoa</taxon>
        <taxon>Ecdysozoa</taxon>
        <taxon>Arthropoda</taxon>
        <taxon>Chelicerata</taxon>
        <taxon>Arachnida</taxon>
        <taxon>Acari</taxon>
        <taxon>Acariformes</taxon>
        <taxon>Sarcoptiformes</taxon>
        <taxon>Astigmata</taxon>
        <taxon>Psoroptidia</taxon>
        <taxon>Analgoidea</taxon>
        <taxon>Pyroglyphidae</taxon>
        <taxon>Pyroglyphinae</taxon>
        <taxon>Euroglyphus</taxon>
    </lineage>
</organism>
<keyword evidence="1" id="KW-0548">Nucleotidyltransferase</keyword>
<protein>
    <recommendedName>
        <fullName evidence="1">RNA-dependent RNA polymerase</fullName>
        <ecNumber evidence="1">2.7.7.48</ecNumber>
    </recommendedName>
</protein>
<name>A0A1Y3BAF0_EURMA</name>
<reference evidence="3 4" key="1">
    <citation type="submission" date="2017-03" db="EMBL/GenBank/DDBJ databases">
        <title>Genome Survey of Euroglyphus maynei.</title>
        <authorList>
            <person name="Arlian L.G."/>
            <person name="Morgan M.S."/>
            <person name="Rider S.D."/>
        </authorList>
    </citation>
    <scope>NUCLEOTIDE SEQUENCE [LARGE SCALE GENOMIC DNA]</scope>
    <source>
        <strain evidence="3">Arlian Lab</strain>
        <tissue evidence="3">Whole body</tissue>
    </source>
</reference>
<evidence type="ECO:0000256" key="1">
    <source>
        <dbReference type="RuleBase" id="RU363098"/>
    </source>
</evidence>
<dbReference type="EC" id="2.7.7.48" evidence="1"/>
<dbReference type="InterPro" id="IPR007855">
    <property type="entry name" value="RDRP"/>
</dbReference>
<keyword evidence="4" id="KW-1185">Reference proteome</keyword>
<dbReference type="AlphaFoldDB" id="A0A1Y3BAF0"/>
<proteinExistence type="inferred from homology"/>
<dbReference type="GO" id="GO:0031380">
    <property type="term" value="C:nuclear RNA-directed RNA polymerase complex"/>
    <property type="evidence" value="ECO:0007669"/>
    <property type="project" value="TreeGrafter"/>
</dbReference>
<dbReference type="GO" id="GO:0003723">
    <property type="term" value="F:RNA binding"/>
    <property type="evidence" value="ECO:0007669"/>
    <property type="project" value="UniProtKB-KW"/>
</dbReference>
<dbReference type="GO" id="GO:0030422">
    <property type="term" value="P:siRNA processing"/>
    <property type="evidence" value="ECO:0007669"/>
    <property type="project" value="TreeGrafter"/>
</dbReference>
<dbReference type="InterPro" id="IPR057596">
    <property type="entry name" value="RDRP_core"/>
</dbReference>
<gene>
    <name evidence="3" type="ORF">BLA29_009824</name>
</gene>
<feature type="domain" description="RDRP core" evidence="2">
    <location>
        <begin position="120"/>
        <end position="248"/>
    </location>
</feature>
<evidence type="ECO:0000313" key="4">
    <source>
        <dbReference type="Proteomes" id="UP000194236"/>
    </source>
</evidence>
<comment type="caution">
    <text evidence="3">The sequence shown here is derived from an EMBL/GenBank/DDBJ whole genome shotgun (WGS) entry which is preliminary data.</text>
</comment>
<evidence type="ECO:0000313" key="3">
    <source>
        <dbReference type="EMBL" id="OTF77839.1"/>
    </source>
</evidence>